<keyword evidence="2" id="KW-1185">Reference proteome</keyword>
<proteinExistence type="predicted"/>
<name>A0A420EQK4_9SPHN</name>
<sequence length="73" mass="8465">MLPRDVREKCAEFIPFDPAAIQVASIVRPTTLFDQKMNDRFGQSADESFFRGGKECLKNMNRRLWLMKIVRGS</sequence>
<comment type="caution">
    <text evidence="1">The sequence shown here is derived from an EMBL/GenBank/DDBJ whole genome shotgun (WGS) entry which is preliminary data.</text>
</comment>
<evidence type="ECO:0000313" key="2">
    <source>
        <dbReference type="Proteomes" id="UP000284395"/>
    </source>
</evidence>
<accession>A0A420EQK4</accession>
<protein>
    <submittedName>
        <fullName evidence="1">Uncharacterized protein</fullName>
    </submittedName>
</protein>
<gene>
    <name evidence="1" type="ORF">D6851_00060</name>
</gene>
<evidence type="ECO:0000313" key="1">
    <source>
        <dbReference type="EMBL" id="RKF22957.1"/>
    </source>
</evidence>
<organism evidence="1 2">
    <name type="scientific">Altericroceibacterium spongiae</name>
    <dbReference type="NCBI Taxonomy" id="2320269"/>
    <lineage>
        <taxon>Bacteria</taxon>
        <taxon>Pseudomonadati</taxon>
        <taxon>Pseudomonadota</taxon>
        <taxon>Alphaproteobacteria</taxon>
        <taxon>Sphingomonadales</taxon>
        <taxon>Erythrobacteraceae</taxon>
        <taxon>Altericroceibacterium</taxon>
    </lineage>
</organism>
<reference evidence="1 2" key="1">
    <citation type="submission" date="2018-09" db="EMBL/GenBank/DDBJ databases">
        <title>Altererythrobacter spongiae sp. nov., isolated from a marine sponge.</title>
        <authorList>
            <person name="Zhuang L."/>
            <person name="Luo L."/>
        </authorList>
    </citation>
    <scope>NUCLEOTIDE SEQUENCE [LARGE SCALE GENOMIC DNA]</scope>
    <source>
        <strain evidence="1 2">HN-Y73</strain>
    </source>
</reference>
<dbReference type="Proteomes" id="UP000284395">
    <property type="component" value="Unassembled WGS sequence"/>
</dbReference>
<dbReference type="AlphaFoldDB" id="A0A420EQK4"/>
<dbReference type="EMBL" id="RAPF01000001">
    <property type="protein sequence ID" value="RKF22957.1"/>
    <property type="molecule type" value="Genomic_DNA"/>
</dbReference>